<name>A0A679JA96_VARPD</name>
<accession>A0A679JA96</accession>
<sequence length="40" mass="4318">MLKDIAETNMAEIETGKIALEKAPNGGIKESAQMMVDDHS</sequence>
<reference evidence="2" key="1">
    <citation type="submission" date="2019-12" db="EMBL/GenBank/DDBJ databases">
        <authorList>
            <person name="Cremers G."/>
        </authorList>
    </citation>
    <scope>NUCLEOTIDE SEQUENCE</scope>
    <source>
        <strain evidence="2">Vvax</strain>
    </source>
</reference>
<protein>
    <recommendedName>
        <fullName evidence="1">DUF4142 domain-containing protein</fullName>
    </recommendedName>
</protein>
<dbReference type="Pfam" id="PF13628">
    <property type="entry name" value="DUF4142"/>
    <property type="match status" value="1"/>
</dbReference>
<feature type="domain" description="DUF4142" evidence="1">
    <location>
        <begin position="2"/>
        <end position="40"/>
    </location>
</feature>
<gene>
    <name evidence="2" type="ORF">VVAX_05986</name>
</gene>
<evidence type="ECO:0000259" key="1">
    <source>
        <dbReference type="Pfam" id="PF13628"/>
    </source>
</evidence>
<dbReference type="EMBL" id="LR743508">
    <property type="protein sequence ID" value="CAA2109715.1"/>
    <property type="molecule type" value="Genomic_DNA"/>
</dbReference>
<evidence type="ECO:0000313" key="2">
    <source>
        <dbReference type="EMBL" id="CAA2109715.1"/>
    </source>
</evidence>
<dbReference type="InterPro" id="IPR025419">
    <property type="entry name" value="DUF4142"/>
</dbReference>
<dbReference type="AlphaFoldDB" id="A0A679JA96"/>
<organism evidence="2">
    <name type="scientific">Variovorax paradoxus</name>
    <dbReference type="NCBI Taxonomy" id="34073"/>
    <lineage>
        <taxon>Bacteria</taxon>
        <taxon>Pseudomonadati</taxon>
        <taxon>Pseudomonadota</taxon>
        <taxon>Betaproteobacteria</taxon>
        <taxon>Burkholderiales</taxon>
        <taxon>Comamonadaceae</taxon>
        <taxon>Variovorax</taxon>
    </lineage>
</organism>
<proteinExistence type="predicted"/>